<evidence type="ECO:0000313" key="5">
    <source>
        <dbReference type="EMBL" id="MBB3020754.1"/>
    </source>
</evidence>
<gene>
    <name evidence="5" type="ORF">FHR70_003842</name>
</gene>
<keyword evidence="2" id="KW-0233">DNA recombination</keyword>
<evidence type="ECO:0000256" key="2">
    <source>
        <dbReference type="ARBA" id="ARBA00023172"/>
    </source>
</evidence>
<dbReference type="PANTHER" id="PTHR30349">
    <property type="entry name" value="PHAGE INTEGRASE-RELATED"/>
    <property type="match status" value="1"/>
</dbReference>
<dbReference type="EMBL" id="JACHWB010000006">
    <property type="protein sequence ID" value="MBB3020754.1"/>
    <property type="molecule type" value="Genomic_DNA"/>
</dbReference>
<feature type="region of interest" description="Disordered" evidence="3">
    <location>
        <begin position="1"/>
        <end position="23"/>
    </location>
</feature>
<dbReference type="PANTHER" id="PTHR30349:SF82">
    <property type="entry name" value="INTEGRASE_RECOMBINASE YOEC-RELATED"/>
    <property type="match status" value="1"/>
</dbReference>
<dbReference type="RefSeq" id="WP_183453065.1">
    <property type="nucleotide sequence ID" value="NZ_JACHWB010000006.1"/>
</dbReference>
<evidence type="ECO:0000259" key="4">
    <source>
        <dbReference type="PROSITE" id="PS51898"/>
    </source>
</evidence>
<dbReference type="AlphaFoldDB" id="A0A7W4VP41"/>
<dbReference type="Pfam" id="PF00589">
    <property type="entry name" value="Phage_integrase"/>
    <property type="match status" value="1"/>
</dbReference>
<reference evidence="5 6" key="1">
    <citation type="submission" date="2020-08" db="EMBL/GenBank/DDBJ databases">
        <title>The Agave Microbiome: Exploring the role of microbial communities in plant adaptations to desert environments.</title>
        <authorList>
            <person name="Partida-Martinez L.P."/>
        </authorList>
    </citation>
    <scope>NUCLEOTIDE SEQUENCE [LARGE SCALE GENOMIC DNA]</scope>
    <source>
        <strain evidence="5 6">AT3.9</strain>
    </source>
</reference>
<dbReference type="SUPFAM" id="SSF56349">
    <property type="entry name" value="DNA breaking-rejoining enzymes"/>
    <property type="match status" value="1"/>
</dbReference>
<keyword evidence="6" id="KW-1185">Reference proteome</keyword>
<accession>A0A7W4VP41</accession>
<proteinExistence type="predicted"/>
<sequence>MQRSIADHTGRTNAPWNRGKLIGPKPPLKAKEIWSIRVRLQVANSTRDLALFNLALDSKLRACDLVALRVDDVALNGRVRSRATVMQRKTGRPVQFEITEQTREAVGRWLEKKGLHKGEPLFPSRINRQRSMTTRQYARLLASWLRAIGLDPLAYGTHSLRRTKASMIYRRTGNLRAVQLLLGHSKIESTVRYLGIDVDDALLIAEQVEI</sequence>
<dbReference type="InterPro" id="IPR002104">
    <property type="entry name" value="Integrase_catalytic"/>
</dbReference>
<keyword evidence="1" id="KW-0229">DNA integration</keyword>
<comment type="caution">
    <text evidence="5">The sequence shown here is derived from an EMBL/GenBank/DDBJ whole genome shotgun (WGS) entry which is preliminary data.</text>
</comment>
<protein>
    <submittedName>
        <fullName evidence="5">Integrase</fullName>
    </submittedName>
</protein>
<dbReference type="InterPro" id="IPR013762">
    <property type="entry name" value="Integrase-like_cat_sf"/>
</dbReference>
<dbReference type="InterPro" id="IPR050090">
    <property type="entry name" value="Tyrosine_recombinase_XerCD"/>
</dbReference>
<feature type="compositionally biased region" description="Basic and acidic residues" evidence="3">
    <location>
        <begin position="1"/>
        <end position="10"/>
    </location>
</feature>
<evidence type="ECO:0000313" key="6">
    <source>
        <dbReference type="Proteomes" id="UP000532010"/>
    </source>
</evidence>
<name>A0A7W4VP41_9HYPH</name>
<evidence type="ECO:0000256" key="3">
    <source>
        <dbReference type="SAM" id="MobiDB-lite"/>
    </source>
</evidence>
<dbReference type="GO" id="GO:0015074">
    <property type="term" value="P:DNA integration"/>
    <property type="evidence" value="ECO:0007669"/>
    <property type="project" value="UniProtKB-KW"/>
</dbReference>
<evidence type="ECO:0000256" key="1">
    <source>
        <dbReference type="ARBA" id="ARBA00022908"/>
    </source>
</evidence>
<feature type="domain" description="Tyr recombinase" evidence="4">
    <location>
        <begin position="24"/>
        <end position="209"/>
    </location>
</feature>
<dbReference type="Proteomes" id="UP000532010">
    <property type="component" value="Unassembled WGS sequence"/>
</dbReference>
<dbReference type="GO" id="GO:0003677">
    <property type="term" value="F:DNA binding"/>
    <property type="evidence" value="ECO:0007669"/>
    <property type="project" value="InterPro"/>
</dbReference>
<dbReference type="GO" id="GO:0006310">
    <property type="term" value="P:DNA recombination"/>
    <property type="evidence" value="ECO:0007669"/>
    <property type="project" value="UniProtKB-KW"/>
</dbReference>
<dbReference type="PROSITE" id="PS51898">
    <property type="entry name" value="TYR_RECOMBINASE"/>
    <property type="match status" value="1"/>
</dbReference>
<organism evidence="5 6">
    <name type="scientific">Microvirga lupini</name>
    <dbReference type="NCBI Taxonomy" id="420324"/>
    <lineage>
        <taxon>Bacteria</taxon>
        <taxon>Pseudomonadati</taxon>
        <taxon>Pseudomonadota</taxon>
        <taxon>Alphaproteobacteria</taxon>
        <taxon>Hyphomicrobiales</taxon>
        <taxon>Methylobacteriaceae</taxon>
        <taxon>Microvirga</taxon>
    </lineage>
</organism>
<dbReference type="Gene3D" id="1.10.443.10">
    <property type="entry name" value="Intergrase catalytic core"/>
    <property type="match status" value="1"/>
</dbReference>
<dbReference type="InterPro" id="IPR011010">
    <property type="entry name" value="DNA_brk_join_enz"/>
</dbReference>